<feature type="domain" description="Histidine kinase" evidence="9">
    <location>
        <begin position="225"/>
        <end position="430"/>
    </location>
</feature>
<dbReference type="Gene3D" id="1.10.287.130">
    <property type="match status" value="1"/>
</dbReference>
<dbReference type="CDD" id="cd00082">
    <property type="entry name" value="HisKA"/>
    <property type="match status" value="1"/>
</dbReference>
<sequence length="430" mass="49826">MAVVSVKYYTNRFIVITILIVMAVWALLFYAILMDEVYDNIDDGLKNQKIEIIREAYNSPEILENTTEFGINQFRILPVEHAAEDLDKNRFSKEFIYMPYDDEDEPYRVLRTGFYSKEGKPYSLEIRTSTVEEDDYLINLAISLAVLYVVIILSILLINHLVLSRAWKPFRQTLDNLSRYRFGDTSSFETVPTKVKEFEELNKEVKHMIDRNEAVFEAQKRFLENASHELQTPLAITINKLELLMDDATLTESQLVQLSEAKGALHRMVGLNRSLLMLSRIDNNQYVASDLVDFIPVIKSLVEDLEDIASFKEVKFVVQEEVREFYVNFNRDLAHILLSNLLRNAIKYNIAGGDVLVTIREHEIEIANDSDSGALNPDYIFERFYKGSQDNHSNGLGLSIVRSILERQHQIKLHYRYESGKHCFVLEKVS</sequence>
<keyword evidence="4" id="KW-0808">Transferase</keyword>
<keyword evidence="5 8" id="KW-0812">Transmembrane</keyword>
<dbReference type="SUPFAM" id="SSF47384">
    <property type="entry name" value="Homodimeric domain of signal transducing histidine kinase"/>
    <property type="match status" value="1"/>
</dbReference>
<dbReference type="RefSeq" id="WP_210354986.1">
    <property type="nucleotide sequence ID" value="NZ_JAEQMU010000003.1"/>
</dbReference>
<evidence type="ECO:0000256" key="4">
    <source>
        <dbReference type="ARBA" id="ARBA00022679"/>
    </source>
</evidence>
<keyword evidence="3" id="KW-0597">Phosphoprotein</keyword>
<dbReference type="InterPro" id="IPR050428">
    <property type="entry name" value="TCS_sensor_his_kinase"/>
</dbReference>
<dbReference type="InterPro" id="IPR005467">
    <property type="entry name" value="His_kinase_dom"/>
</dbReference>
<protein>
    <recommendedName>
        <fullName evidence="2">histidine kinase</fullName>
        <ecNumber evidence="2">2.7.13.3</ecNumber>
    </recommendedName>
</protein>
<gene>
    <name evidence="10" type="ORF">ACFSQW_08605</name>
</gene>
<keyword evidence="11" id="KW-1185">Reference proteome</keyword>
<name>A0ABW5L368_9SPHI</name>
<evidence type="ECO:0000256" key="1">
    <source>
        <dbReference type="ARBA" id="ARBA00000085"/>
    </source>
</evidence>
<evidence type="ECO:0000313" key="11">
    <source>
        <dbReference type="Proteomes" id="UP001597440"/>
    </source>
</evidence>
<keyword evidence="7 8" id="KW-1133">Transmembrane helix</keyword>
<dbReference type="InterPro" id="IPR036890">
    <property type="entry name" value="HATPase_C_sf"/>
</dbReference>
<reference evidence="11" key="1">
    <citation type="journal article" date="2019" name="Int. J. Syst. Evol. Microbiol.">
        <title>The Global Catalogue of Microorganisms (GCM) 10K type strain sequencing project: providing services to taxonomists for standard genome sequencing and annotation.</title>
        <authorList>
            <consortium name="The Broad Institute Genomics Platform"/>
            <consortium name="The Broad Institute Genome Sequencing Center for Infectious Disease"/>
            <person name="Wu L."/>
            <person name="Ma J."/>
        </authorList>
    </citation>
    <scope>NUCLEOTIDE SEQUENCE [LARGE SCALE GENOMIC DNA]</scope>
    <source>
        <strain evidence="11">KCTC 52298</strain>
    </source>
</reference>
<dbReference type="InterPro" id="IPR003661">
    <property type="entry name" value="HisK_dim/P_dom"/>
</dbReference>
<evidence type="ECO:0000256" key="8">
    <source>
        <dbReference type="SAM" id="Phobius"/>
    </source>
</evidence>
<dbReference type="SMART" id="SM00388">
    <property type="entry name" value="HisKA"/>
    <property type="match status" value="1"/>
</dbReference>
<dbReference type="PANTHER" id="PTHR45436:SF5">
    <property type="entry name" value="SENSOR HISTIDINE KINASE TRCS"/>
    <property type="match status" value="1"/>
</dbReference>
<keyword evidence="8" id="KW-0472">Membrane</keyword>
<dbReference type="InterPro" id="IPR003594">
    <property type="entry name" value="HATPase_dom"/>
</dbReference>
<accession>A0ABW5L368</accession>
<evidence type="ECO:0000313" key="10">
    <source>
        <dbReference type="EMBL" id="MFD2554450.1"/>
    </source>
</evidence>
<dbReference type="SUPFAM" id="SSF55874">
    <property type="entry name" value="ATPase domain of HSP90 chaperone/DNA topoisomerase II/histidine kinase"/>
    <property type="match status" value="1"/>
</dbReference>
<evidence type="ECO:0000259" key="9">
    <source>
        <dbReference type="PROSITE" id="PS50109"/>
    </source>
</evidence>
<dbReference type="Proteomes" id="UP001597440">
    <property type="component" value="Unassembled WGS sequence"/>
</dbReference>
<comment type="caution">
    <text evidence="10">The sequence shown here is derived from an EMBL/GenBank/DDBJ whole genome shotgun (WGS) entry which is preliminary data.</text>
</comment>
<dbReference type="EC" id="2.7.13.3" evidence="2"/>
<comment type="catalytic activity">
    <reaction evidence="1">
        <text>ATP + protein L-histidine = ADP + protein N-phospho-L-histidine.</text>
        <dbReference type="EC" id="2.7.13.3"/>
    </reaction>
</comment>
<dbReference type="CDD" id="cd00075">
    <property type="entry name" value="HATPase"/>
    <property type="match status" value="1"/>
</dbReference>
<dbReference type="Pfam" id="PF02518">
    <property type="entry name" value="HATPase_c"/>
    <property type="match status" value="1"/>
</dbReference>
<feature type="transmembrane region" description="Helical" evidence="8">
    <location>
        <begin position="12"/>
        <end position="33"/>
    </location>
</feature>
<dbReference type="InterPro" id="IPR036097">
    <property type="entry name" value="HisK_dim/P_sf"/>
</dbReference>
<dbReference type="Gene3D" id="3.30.565.10">
    <property type="entry name" value="Histidine kinase-like ATPase, C-terminal domain"/>
    <property type="match status" value="1"/>
</dbReference>
<evidence type="ECO:0000256" key="3">
    <source>
        <dbReference type="ARBA" id="ARBA00022553"/>
    </source>
</evidence>
<dbReference type="SMART" id="SM00387">
    <property type="entry name" value="HATPase_c"/>
    <property type="match status" value="1"/>
</dbReference>
<keyword evidence="6 10" id="KW-0418">Kinase</keyword>
<feature type="transmembrane region" description="Helical" evidence="8">
    <location>
        <begin position="136"/>
        <end position="162"/>
    </location>
</feature>
<dbReference type="Pfam" id="PF00512">
    <property type="entry name" value="HisKA"/>
    <property type="match status" value="1"/>
</dbReference>
<dbReference type="PANTHER" id="PTHR45436">
    <property type="entry name" value="SENSOR HISTIDINE KINASE YKOH"/>
    <property type="match status" value="1"/>
</dbReference>
<evidence type="ECO:0000256" key="2">
    <source>
        <dbReference type="ARBA" id="ARBA00012438"/>
    </source>
</evidence>
<evidence type="ECO:0000256" key="7">
    <source>
        <dbReference type="ARBA" id="ARBA00022989"/>
    </source>
</evidence>
<organism evidence="10 11">
    <name type="scientific">Sphingobacterium tabacisoli</name>
    <dbReference type="NCBI Taxonomy" id="2044855"/>
    <lineage>
        <taxon>Bacteria</taxon>
        <taxon>Pseudomonadati</taxon>
        <taxon>Bacteroidota</taxon>
        <taxon>Sphingobacteriia</taxon>
        <taxon>Sphingobacteriales</taxon>
        <taxon>Sphingobacteriaceae</taxon>
        <taxon>Sphingobacterium</taxon>
    </lineage>
</organism>
<dbReference type="PROSITE" id="PS50109">
    <property type="entry name" value="HIS_KIN"/>
    <property type="match status" value="1"/>
</dbReference>
<evidence type="ECO:0000256" key="6">
    <source>
        <dbReference type="ARBA" id="ARBA00022777"/>
    </source>
</evidence>
<evidence type="ECO:0000256" key="5">
    <source>
        <dbReference type="ARBA" id="ARBA00022692"/>
    </source>
</evidence>
<dbReference type="EMBL" id="JBHULD010000009">
    <property type="protein sequence ID" value="MFD2554450.1"/>
    <property type="molecule type" value="Genomic_DNA"/>
</dbReference>
<proteinExistence type="predicted"/>
<dbReference type="GO" id="GO:0016301">
    <property type="term" value="F:kinase activity"/>
    <property type="evidence" value="ECO:0007669"/>
    <property type="project" value="UniProtKB-KW"/>
</dbReference>